<keyword evidence="2 11" id="KW-0645">Protease</keyword>
<dbReference type="Gene3D" id="4.10.400.10">
    <property type="entry name" value="Low-density Lipoprotein Receptor"/>
    <property type="match status" value="4"/>
</dbReference>
<dbReference type="GO" id="GO:0006508">
    <property type="term" value="P:proteolysis"/>
    <property type="evidence" value="ECO:0007669"/>
    <property type="project" value="UniProtKB-KW"/>
</dbReference>
<dbReference type="GO" id="GO:0009566">
    <property type="term" value="P:fertilization"/>
    <property type="evidence" value="ECO:0007669"/>
    <property type="project" value="UniProtKB-ARBA"/>
</dbReference>
<feature type="disulfide bond" evidence="10">
    <location>
        <begin position="686"/>
        <end position="701"/>
    </location>
</feature>
<dbReference type="PROSITE" id="PS50068">
    <property type="entry name" value="LDLRA_2"/>
    <property type="match status" value="4"/>
</dbReference>
<evidence type="ECO:0000256" key="5">
    <source>
        <dbReference type="ARBA" id="ARBA00022825"/>
    </source>
</evidence>
<dbReference type="InterPro" id="IPR018114">
    <property type="entry name" value="TRYPSIN_HIS"/>
</dbReference>
<feature type="disulfide bond" evidence="10">
    <location>
        <begin position="666"/>
        <end position="678"/>
    </location>
</feature>
<dbReference type="Pfam" id="PF00431">
    <property type="entry name" value="CUB"/>
    <property type="match status" value="2"/>
</dbReference>
<dbReference type="InterPro" id="IPR009003">
    <property type="entry name" value="Peptidase_S1_PA"/>
</dbReference>
<dbReference type="InterPro" id="IPR001254">
    <property type="entry name" value="Trypsin_dom"/>
</dbReference>
<dbReference type="SMART" id="SM00020">
    <property type="entry name" value="Tryp_SPc"/>
    <property type="match status" value="1"/>
</dbReference>
<keyword evidence="8 13" id="KW-0472">Membrane</keyword>
<feature type="compositionally biased region" description="Acidic residues" evidence="12">
    <location>
        <begin position="110"/>
        <end position="123"/>
    </location>
</feature>
<feature type="domain" description="CUB" evidence="14">
    <location>
        <begin position="438"/>
        <end position="546"/>
    </location>
</feature>
<dbReference type="SUPFAM" id="SSF57424">
    <property type="entry name" value="LDL receptor-like module"/>
    <property type="match status" value="4"/>
</dbReference>
<keyword evidence="9 10" id="KW-1015">Disulfide bond</keyword>
<gene>
    <name evidence="17" type="ORF">C0J50_18023</name>
</gene>
<evidence type="ECO:0000256" key="8">
    <source>
        <dbReference type="ARBA" id="ARBA00023136"/>
    </source>
</evidence>
<feature type="disulfide bond" evidence="10">
    <location>
        <begin position="606"/>
        <end position="621"/>
    </location>
</feature>
<dbReference type="Pfam" id="PF00057">
    <property type="entry name" value="Ldl_recept_a"/>
    <property type="match status" value="4"/>
</dbReference>
<dbReference type="GO" id="GO:0004252">
    <property type="term" value="F:serine-type endopeptidase activity"/>
    <property type="evidence" value="ECO:0007669"/>
    <property type="project" value="InterPro"/>
</dbReference>
<dbReference type="PROSITE" id="PS50240">
    <property type="entry name" value="TRYPSIN_DOM"/>
    <property type="match status" value="1"/>
</dbReference>
<evidence type="ECO:0000256" key="3">
    <source>
        <dbReference type="ARBA" id="ARBA00022692"/>
    </source>
</evidence>
<evidence type="ECO:0000313" key="17">
    <source>
        <dbReference type="EMBL" id="KAI5622422.1"/>
    </source>
</evidence>
<feature type="domain" description="CUB" evidence="14">
    <location>
        <begin position="309"/>
        <end position="431"/>
    </location>
</feature>
<evidence type="ECO:0000256" key="13">
    <source>
        <dbReference type="SAM" id="Phobius"/>
    </source>
</evidence>
<evidence type="ECO:0000256" key="11">
    <source>
        <dbReference type="RuleBase" id="RU363034"/>
    </source>
</evidence>
<dbReference type="CDD" id="cd00041">
    <property type="entry name" value="CUB"/>
    <property type="match status" value="2"/>
</dbReference>
<evidence type="ECO:0000256" key="1">
    <source>
        <dbReference type="ARBA" id="ARBA00004606"/>
    </source>
</evidence>
<evidence type="ECO:0000256" key="10">
    <source>
        <dbReference type="PROSITE-ProRule" id="PRU00124"/>
    </source>
</evidence>
<comment type="subcellular location">
    <subcellularLocation>
        <location evidence="1">Membrane</location>
        <topology evidence="1">Single-pass type II membrane protein</topology>
    </subcellularLocation>
</comment>
<dbReference type="CDD" id="cd00190">
    <property type="entry name" value="Tryp_SPc"/>
    <property type="match status" value="1"/>
</dbReference>
<dbReference type="InterPro" id="IPR036055">
    <property type="entry name" value="LDL_receptor-like_sf"/>
</dbReference>
<evidence type="ECO:0000256" key="9">
    <source>
        <dbReference type="ARBA" id="ARBA00023157"/>
    </source>
</evidence>
<feature type="disulfide bond" evidence="10">
    <location>
        <begin position="558"/>
        <end position="576"/>
    </location>
</feature>
<feature type="disulfide bond" evidence="10">
    <location>
        <begin position="631"/>
        <end position="649"/>
    </location>
</feature>
<evidence type="ECO:0000256" key="7">
    <source>
        <dbReference type="ARBA" id="ARBA00022989"/>
    </source>
</evidence>
<dbReference type="AlphaFoldDB" id="A0AAD5FNW7"/>
<dbReference type="SUPFAM" id="SSF82671">
    <property type="entry name" value="SEA domain"/>
    <property type="match status" value="1"/>
</dbReference>
<name>A0AAD5FNW7_SILAS</name>
<keyword evidence="3 13" id="KW-0812">Transmembrane</keyword>
<keyword evidence="7 13" id="KW-1133">Transmembrane helix</keyword>
<evidence type="ECO:0000256" key="12">
    <source>
        <dbReference type="SAM" id="MobiDB-lite"/>
    </source>
</evidence>
<keyword evidence="4 11" id="KW-0378">Hydrolase</keyword>
<keyword evidence="18" id="KW-1185">Reference proteome</keyword>
<evidence type="ECO:0000313" key="18">
    <source>
        <dbReference type="Proteomes" id="UP001205998"/>
    </source>
</evidence>
<dbReference type="PRINTS" id="PR00261">
    <property type="entry name" value="LDLRECEPTOR"/>
</dbReference>
<organism evidence="17 18">
    <name type="scientific">Silurus asotus</name>
    <name type="common">Amur catfish</name>
    <name type="synonym">Parasilurus asotus</name>
    <dbReference type="NCBI Taxonomy" id="30991"/>
    <lineage>
        <taxon>Eukaryota</taxon>
        <taxon>Metazoa</taxon>
        <taxon>Chordata</taxon>
        <taxon>Craniata</taxon>
        <taxon>Vertebrata</taxon>
        <taxon>Euteleostomi</taxon>
        <taxon>Actinopterygii</taxon>
        <taxon>Neopterygii</taxon>
        <taxon>Teleostei</taxon>
        <taxon>Ostariophysi</taxon>
        <taxon>Siluriformes</taxon>
        <taxon>Siluridae</taxon>
        <taxon>Silurus</taxon>
    </lineage>
</organism>
<dbReference type="InterPro" id="IPR035914">
    <property type="entry name" value="Sperma_CUB_dom_sf"/>
</dbReference>
<dbReference type="InterPro" id="IPR000859">
    <property type="entry name" value="CUB_dom"/>
</dbReference>
<dbReference type="EMBL" id="MU551617">
    <property type="protein sequence ID" value="KAI5622422.1"/>
    <property type="molecule type" value="Genomic_DNA"/>
</dbReference>
<protein>
    <submittedName>
        <fullName evidence="17">Suppressor of tumorigenicity 14 protein isoform X1</fullName>
    </submittedName>
</protein>
<feature type="disulfide bond" evidence="10">
    <location>
        <begin position="594"/>
        <end position="612"/>
    </location>
</feature>
<dbReference type="FunFam" id="2.60.120.290:FF:000070">
    <property type="entry name" value="Suppression of tumorigenicity 14b"/>
    <property type="match status" value="1"/>
</dbReference>
<comment type="caution">
    <text evidence="10">Lacks conserved residue(s) required for the propagation of feature annotation.</text>
</comment>
<dbReference type="PANTHER" id="PTHR24252">
    <property type="entry name" value="ACROSIN-RELATED"/>
    <property type="match status" value="1"/>
</dbReference>
<feature type="region of interest" description="Disordered" evidence="12">
    <location>
        <begin position="84"/>
        <end position="139"/>
    </location>
</feature>
<dbReference type="PROSITE" id="PS00134">
    <property type="entry name" value="TRYPSIN_HIS"/>
    <property type="match status" value="1"/>
</dbReference>
<feature type="disulfide bond" evidence="10">
    <location>
        <begin position="570"/>
        <end position="585"/>
    </location>
</feature>
<dbReference type="GO" id="GO:0016020">
    <property type="term" value="C:membrane"/>
    <property type="evidence" value="ECO:0007669"/>
    <property type="project" value="UniProtKB-SubCell"/>
</dbReference>
<dbReference type="Proteomes" id="UP001205998">
    <property type="component" value="Unassembled WGS sequence"/>
</dbReference>
<dbReference type="SMART" id="SM00042">
    <property type="entry name" value="CUB"/>
    <property type="match status" value="2"/>
</dbReference>
<dbReference type="Pfam" id="PF00089">
    <property type="entry name" value="Trypsin"/>
    <property type="match status" value="1"/>
</dbReference>
<dbReference type="CDD" id="cd00112">
    <property type="entry name" value="LDLa"/>
    <property type="match status" value="4"/>
</dbReference>
<feature type="domain" description="Peptidase S1" evidence="16">
    <location>
        <begin position="713"/>
        <end position="951"/>
    </location>
</feature>
<dbReference type="PROSITE" id="PS50024">
    <property type="entry name" value="SEA"/>
    <property type="match status" value="1"/>
</dbReference>
<dbReference type="PROSITE" id="PS00135">
    <property type="entry name" value="TRYPSIN_SER"/>
    <property type="match status" value="1"/>
</dbReference>
<dbReference type="PANTHER" id="PTHR24252:SF17">
    <property type="entry name" value="SUPPRESSOR OF TUMORIGENICITY 14 PROTEIN HOMOLOG-RELATED"/>
    <property type="match status" value="1"/>
</dbReference>
<dbReference type="FunFam" id="2.60.120.290:FF:000005">
    <property type="entry name" value="Procollagen C-endopeptidase enhancer 1"/>
    <property type="match status" value="1"/>
</dbReference>
<dbReference type="SMART" id="SM00192">
    <property type="entry name" value="LDLa"/>
    <property type="match status" value="4"/>
</dbReference>
<dbReference type="FunFam" id="2.40.10.10:FF:000003">
    <property type="entry name" value="Transmembrane serine protease 3"/>
    <property type="match status" value="1"/>
</dbReference>
<dbReference type="InterPro" id="IPR043504">
    <property type="entry name" value="Peptidase_S1_PA_chymotrypsin"/>
</dbReference>
<accession>A0AAD5FNW7</accession>
<feature type="transmembrane region" description="Helical" evidence="13">
    <location>
        <begin position="156"/>
        <end position="178"/>
    </location>
</feature>
<evidence type="ECO:0000256" key="6">
    <source>
        <dbReference type="ARBA" id="ARBA00022968"/>
    </source>
</evidence>
<dbReference type="Pfam" id="PF01390">
    <property type="entry name" value="SEA"/>
    <property type="match status" value="1"/>
</dbReference>
<evidence type="ECO:0000259" key="14">
    <source>
        <dbReference type="PROSITE" id="PS01180"/>
    </source>
</evidence>
<keyword evidence="5 11" id="KW-0720">Serine protease</keyword>
<dbReference type="Gene3D" id="2.60.120.290">
    <property type="entry name" value="Spermadhesin, CUB domain"/>
    <property type="match status" value="2"/>
</dbReference>
<evidence type="ECO:0000259" key="15">
    <source>
        <dbReference type="PROSITE" id="PS50024"/>
    </source>
</evidence>
<dbReference type="PROSITE" id="PS01180">
    <property type="entry name" value="CUB"/>
    <property type="match status" value="2"/>
</dbReference>
<feature type="domain" description="SEA" evidence="15">
    <location>
        <begin position="187"/>
        <end position="309"/>
    </location>
</feature>
<comment type="caution">
    <text evidence="17">The sequence shown here is derived from an EMBL/GenBank/DDBJ whole genome shotgun (WGS) entry which is preliminary data.</text>
</comment>
<keyword evidence="6" id="KW-0735">Signal-anchor</keyword>
<dbReference type="Gene3D" id="3.30.70.960">
    <property type="entry name" value="SEA domain"/>
    <property type="match status" value="1"/>
</dbReference>
<dbReference type="InterPro" id="IPR036364">
    <property type="entry name" value="SEA_dom_sf"/>
</dbReference>
<sequence length="952" mass="106211">MIHGAETLHGGTSGKCWQSGNQEIFAMIFKNRQPEARPLALPQSTVLFHQVAPFVPTGDGGDPGLLGKHSQQQGISPAVIRGMEADGNGTEYSEKNLDDPSDPSELFLPDPDDEKVEEDDPSDPSELFLPDPDDEKVEEVKEDKVEKKKTRRCIRLIVVIVLTALAVITALTVGLLVWNFHLKDVRVKKVFSGSLTIGNRRYIDSYEDSRSTQYNELASQLSSQMKNMYKNLPLLAKYYVSSSVQAFSESNDGGVIAYYMSEFNVPEDQVSAVDESIESLMVTTEPGQARRLRLNHFPSEDLIINNMMSAGHMKQTFRARAGENGKIQSPGFPHSSYPANTYIDWQLRADPNHRIRLEFTDIHLENECHNDFIRVYDSLIPNENQIMTEKCGQYTQNDKLAFLSSTNVMLVTLITNEEKNFPGFSANYSQVPAKIQGCGGKLTGMKGTFTSPGFPSSYPPRSKCYWNIEVPKENHIRVNLNTFALKDRKQSSENCTKDYLEINGNRMCGRKTENVPIIIKSNKADIKFLSDLSYVDKGFSAEFEAFSPSDRCSKKFRCENNACISQELRCDGYDDCEDMSDEKNCVCSDSYIKCKNGFCKPKYWQCDKVNDCGDNTDEENCENCKPGEIACRNGHCISEQKRCDGHNDCEDGTDESKCSKSIVLTCSEFTFKCKDNKCISKQNPQCDGHKDCEDGSDEEGCECGTRPYQSSQIVGGEDAKEGSWPWQVSLHLVGMAHVCGASLISDRWLVTAAHCIHEPDRYSGPDQWDVYLGLHSQGDFTSPNIQHKNVKQIICHPEYNPTGHNNDIALMELDSPVTLGQHIWPICLPASTYMLPAGQSVWITGWGKIREEGRLATVLQEAEVRIINETVCNQLLKDMVTPQMICAGILTGGVDACQGDSGGPMSFVDPESGHFFLVGVVSWGEGCGRKGKPGIYTHVAKYSSWIRENIKV</sequence>
<dbReference type="SUPFAM" id="SSF49854">
    <property type="entry name" value="Spermadhesin, CUB domain"/>
    <property type="match status" value="2"/>
</dbReference>
<feature type="disulfide bond" evidence="10">
    <location>
        <begin position="624"/>
        <end position="636"/>
    </location>
</feature>
<dbReference type="SUPFAM" id="SSF50494">
    <property type="entry name" value="Trypsin-like serine proteases"/>
    <property type="match status" value="1"/>
</dbReference>
<dbReference type="Gene3D" id="2.40.10.10">
    <property type="entry name" value="Trypsin-like serine proteases"/>
    <property type="match status" value="2"/>
</dbReference>
<evidence type="ECO:0000256" key="2">
    <source>
        <dbReference type="ARBA" id="ARBA00022670"/>
    </source>
</evidence>
<dbReference type="InterPro" id="IPR033116">
    <property type="entry name" value="TRYPSIN_SER"/>
</dbReference>
<feature type="disulfide bond" evidence="10">
    <location>
        <begin position="643"/>
        <end position="658"/>
    </location>
</feature>
<evidence type="ECO:0000256" key="4">
    <source>
        <dbReference type="ARBA" id="ARBA00022801"/>
    </source>
</evidence>
<dbReference type="InterPro" id="IPR000082">
    <property type="entry name" value="SEA_dom"/>
</dbReference>
<feature type="disulfide bond" evidence="10">
    <location>
        <begin position="587"/>
        <end position="599"/>
    </location>
</feature>
<dbReference type="InterPro" id="IPR002172">
    <property type="entry name" value="LDrepeatLR_classA_rpt"/>
</dbReference>
<evidence type="ECO:0000259" key="16">
    <source>
        <dbReference type="PROSITE" id="PS50240"/>
    </source>
</evidence>
<proteinExistence type="predicted"/>
<reference evidence="17" key="1">
    <citation type="submission" date="2018-07" db="EMBL/GenBank/DDBJ databases">
        <title>Comparative genomics of catfishes provides insights into carnivory and benthic adaptation.</title>
        <authorList>
            <person name="Zhang Y."/>
            <person name="Wang D."/>
            <person name="Peng Z."/>
            <person name="Zheng S."/>
            <person name="Shao F."/>
            <person name="Tao W."/>
        </authorList>
    </citation>
    <scope>NUCLEOTIDE SEQUENCE</scope>
    <source>
        <strain evidence="17">Chongqing</strain>
    </source>
</reference>